<gene>
    <name evidence="2" type="ordered locus">MICA_170</name>
</gene>
<dbReference type="Pfam" id="PF10276">
    <property type="entry name" value="zf-CHCC"/>
    <property type="match status" value="1"/>
</dbReference>
<dbReference type="HOGENOM" id="CLU_083053_5_2_5"/>
<reference evidence="2 3" key="1">
    <citation type="journal article" date="2011" name="BMC Genomics">
        <title>Genomic insights into an obligate epibiotic bacterial predator: Micavibrio aeruginosavorus ARL-13.</title>
        <authorList>
            <person name="Wang Z."/>
            <person name="Kadouri D."/>
            <person name="Wu M."/>
        </authorList>
    </citation>
    <scope>NUCLEOTIDE SEQUENCE [LARGE SCALE GENOMIC DNA]</scope>
    <source>
        <strain evidence="2 3">ARL-13</strain>
    </source>
</reference>
<dbReference type="KEGG" id="mai:MICA_170"/>
<protein>
    <recommendedName>
        <fullName evidence="1">Zinc finger CHCC-type domain-containing protein</fullName>
    </recommendedName>
</protein>
<feature type="domain" description="Zinc finger CHCC-type" evidence="1">
    <location>
        <begin position="21"/>
        <end position="56"/>
    </location>
</feature>
<proteinExistence type="predicted"/>
<accession>G2KP08</accession>
<organism evidence="2 3">
    <name type="scientific">Micavibrio aeruginosavorus (strain ARL-13)</name>
    <dbReference type="NCBI Taxonomy" id="856793"/>
    <lineage>
        <taxon>Bacteria</taxon>
        <taxon>Pseudomonadati</taxon>
        <taxon>Bdellovibrionota</taxon>
        <taxon>Bdellovibrionia</taxon>
        <taxon>Bdellovibrionales</taxon>
        <taxon>Pseudobdellovibrionaceae</taxon>
        <taxon>Micavibrio</taxon>
    </lineage>
</organism>
<keyword evidence="3" id="KW-1185">Reference proteome</keyword>
<dbReference type="EMBL" id="CP002382">
    <property type="protein sequence ID" value="AEP08516.1"/>
    <property type="molecule type" value="Genomic_DNA"/>
</dbReference>
<dbReference type="Proteomes" id="UP000009286">
    <property type="component" value="Chromosome"/>
</dbReference>
<evidence type="ECO:0000259" key="1">
    <source>
        <dbReference type="Pfam" id="PF10276"/>
    </source>
</evidence>
<dbReference type="Gene3D" id="2.60.260.40">
    <property type="entry name" value="q5lls5 like domains"/>
    <property type="match status" value="1"/>
</dbReference>
<evidence type="ECO:0000313" key="2">
    <source>
        <dbReference type="EMBL" id="AEP08516.1"/>
    </source>
</evidence>
<dbReference type="RefSeq" id="WP_014101739.1">
    <property type="nucleotide sequence ID" value="NC_016026.1"/>
</dbReference>
<evidence type="ECO:0000313" key="3">
    <source>
        <dbReference type="Proteomes" id="UP000009286"/>
    </source>
</evidence>
<dbReference type="AlphaFoldDB" id="G2KP08"/>
<name>G2KP08_MICAA</name>
<dbReference type="STRING" id="856793.MICA_170"/>
<dbReference type="eggNOG" id="COG4391">
    <property type="taxonomic scope" value="Bacteria"/>
</dbReference>
<sequence>MTMQNASTQPPEIIAVDADCDEVCCDGGGGALGHPMVWYTFDGRKTVECLYCDRQFEQKTA</sequence>
<dbReference type="InterPro" id="IPR019401">
    <property type="entry name" value="Znf_CHCC"/>
</dbReference>